<reference evidence="2" key="2">
    <citation type="submission" date="2020-06" db="EMBL/GenBank/DDBJ databases">
        <title>Helianthus annuus Genome sequencing and assembly Release 2.</title>
        <authorList>
            <person name="Gouzy J."/>
            <person name="Langlade N."/>
            <person name="Munos S."/>
        </authorList>
    </citation>
    <scope>NUCLEOTIDE SEQUENCE</scope>
    <source>
        <tissue evidence="2">Leaves</tissue>
    </source>
</reference>
<feature type="transmembrane region" description="Helical" evidence="1">
    <location>
        <begin position="21"/>
        <end position="44"/>
    </location>
</feature>
<sequence length="70" mass="7708">MFGPGKFFGRSAIFSHFDRNFVYILCSALASFSAVVLILVSVSFGPGRFNGQDPPLASMILFQRIFDSVL</sequence>
<dbReference type="Gramene" id="mRNA:HanXRQr2_Chr11g0500361">
    <property type="protein sequence ID" value="CDS:HanXRQr2_Chr11g0500361.1"/>
    <property type="gene ID" value="HanXRQr2_Chr11g0500361"/>
</dbReference>
<evidence type="ECO:0000313" key="2">
    <source>
        <dbReference type="EMBL" id="KAF5782800.1"/>
    </source>
</evidence>
<reference evidence="2" key="1">
    <citation type="journal article" date="2017" name="Nature">
        <title>The sunflower genome provides insights into oil metabolism, flowering and Asterid evolution.</title>
        <authorList>
            <person name="Badouin H."/>
            <person name="Gouzy J."/>
            <person name="Grassa C.J."/>
            <person name="Murat F."/>
            <person name="Staton S.E."/>
            <person name="Cottret L."/>
            <person name="Lelandais-Briere C."/>
            <person name="Owens G.L."/>
            <person name="Carrere S."/>
            <person name="Mayjonade B."/>
            <person name="Legrand L."/>
            <person name="Gill N."/>
            <person name="Kane N.C."/>
            <person name="Bowers J.E."/>
            <person name="Hubner S."/>
            <person name="Bellec A."/>
            <person name="Berard A."/>
            <person name="Berges H."/>
            <person name="Blanchet N."/>
            <person name="Boniface M.C."/>
            <person name="Brunel D."/>
            <person name="Catrice O."/>
            <person name="Chaidir N."/>
            <person name="Claudel C."/>
            <person name="Donnadieu C."/>
            <person name="Faraut T."/>
            <person name="Fievet G."/>
            <person name="Helmstetter N."/>
            <person name="King M."/>
            <person name="Knapp S.J."/>
            <person name="Lai Z."/>
            <person name="Le Paslier M.C."/>
            <person name="Lippi Y."/>
            <person name="Lorenzon L."/>
            <person name="Mandel J.R."/>
            <person name="Marage G."/>
            <person name="Marchand G."/>
            <person name="Marquand E."/>
            <person name="Bret-Mestries E."/>
            <person name="Morien E."/>
            <person name="Nambeesan S."/>
            <person name="Nguyen T."/>
            <person name="Pegot-Espagnet P."/>
            <person name="Pouilly N."/>
            <person name="Raftis F."/>
            <person name="Sallet E."/>
            <person name="Schiex T."/>
            <person name="Thomas J."/>
            <person name="Vandecasteele C."/>
            <person name="Vares D."/>
            <person name="Vear F."/>
            <person name="Vautrin S."/>
            <person name="Crespi M."/>
            <person name="Mangin B."/>
            <person name="Burke J.M."/>
            <person name="Salse J."/>
            <person name="Munos S."/>
            <person name="Vincourt P."/>
            <person name="Rieseberg L.H."/>
            <person name="Langlade N.B."/>
        </authorList>
    </citation>
    <scope>NUCLEOTIDE SEQUENCE</scope>
    <source>
        <tissue evidence="2">Leaves</tissue>
    </source>
</reference>
<name>A0A9K3HR66_HELAN</name>
<gene>
    <name evidence="2" type="ORF">HanXRQr2_Chr11g0500361</name>
</gene>
<dbReference type="Proteomes" id="UP000215914">
    <property type="component" value="Unassembled WGS sequence"/>
</dbReference>
<evidence type="ECO:0000256" key="1">
    <source>
        <dbReference type="SAM" id="Phobius"/>
    </source>
</evidence>
<comment type="caution">
    <text evidence="2">The sequence shown here is derived from an EMBL/GenBank/DDBJ whole genome shotgun (WGS) entry which is preliminary data.</text>
</comment>
<organism evidence="2 3">
    <name type="scientific">Helianthus annuus</name>
    <name type="common">Common sunflower</name>
    <dbReference type="NCBI Taxonomy" id="4232"/>
    <lineage>
        <taxon>Eukaryota</taxon>
        <taxon>Viridiplantae</taxon>
        <taxon>Streptophyta</taxon>
        <taxon>Embryophyta</taxon>
        <taxon>Tracheophyta</taxon>
        <taxon>Spermatophyta</taxon>
        <taxon>Magnoliopsida</taxon>
        <taxon>eudicotyledons</taxon>
        <taxon>Gunneridae</taxon>
        <taxon>Pentapetalae</taxon>
        <taxon>asterids</taxon>
        <taxon>campanulids</taxon>
        <taxon>Asterales</taxon>
        <taxon>Asteraceae</taxon>
        <taxon>Asteroideae</taxon>
        <taxon>Heliantheae alliance</taxon>
        <taxon>Heliantheae</taxon>
        <taxon>Helianthus</taxon>
    </lineage>
</organism>
<evidence type="ECO:0000313" key="3">
    <source>
        <dbReference type="Proteomes" id="UP000215914"/>
    </source>
</evidence>
<keyword evidence="3" id="KW-1185">Reference proteome</keyword>
<keyword evidence="1" id="KW-0472">Membrane</keyword>
<proteinExistence type="predicted"/>
<keyword evidence="1" id="KW-0812">Transmembrane</keyword>
<protein>
    <submittedName>
        <fullName evidence="2">Uncharacterized protein</fullName>
    </submittedName>
</protein>
<dbReference type="EMBL" id="MNCJ02000326">
    <property type="protein sequence ID" value="KAF5782800.1"/>
    <property type="molecule type" value="Genomic_DNA"/>
</dbReference>
<dbReference type="AlphaFoldDB" id="A0A9K3HR66"/>
<accession>A0A9K3HR66</accession>
<keyword evidence="1" id="KW-1133">Transmembrane helix</keyword>